<proteinExistence type="predicted"/>
<dbReference type="EMBL" id="LKAJ02000001">
    <property type="protein sequence ID" value="MCS5709998.1"/>
    <property type="molecule type" value="Genomic_DNA"/>
</dbReference>
<protein>
    <submittedName>
        <fullName evidence="2">DUF4442 domain-containing protein</fullName>
    </submittedName>
</protein>
<keyword evidence="1" id="KW-1133">Transmembrane helix</keyword>
<name>A0AAE3L693_9GAMM</name>
<organism evidence="2 3">
    <name type="scientific">Candidatus Berkiella aquae</name>
    <dbReference type="NCBI Taxonomy" id="295108"/>
    <lineage>
        <taxon>Bacteria</taxon>
        <taxon>Pseudomonadati</taxon>
        <taxon>Pseudomonadota</taxon>
        <taxon>Gammaproteobacteria</taxon>
        <taxon>Candidatus Berkiellales</taxon>
        <taxon>Candidatus Berkiellaceae</taxon>
        <taxon>Candidatus Berkiella</taxon>
    </lineage>
</organism>
<sequence>MNKTQWGTTLKLWAFAWWKIPLIAWVRPKVLFLDNQRAVIKIALSRRTKNHLHSMYFGALCVGADITGGIHMMHFLSAQLGKVSFAFKDFSAEFIRRPEADVYFTCEDGPLIEATLKNAALSKERENVLVNIIATTPSLSALDPVARFTLTLSVKYK</sequence>
<dbReference type="InterPro" id="IPR029069">
    <property type="entry name" value="HotDog_dom_sf"/>
</dbReference>
<dbReference type="InterPro" id="IPR027961">
    <property type="entry name" value="DUF4442"/>
</dbReference>
<dbReference type="Proteomes" id="UP000051497">
    <property type="component" value="Unassembled WGS sequence"/>
</dbReference>
<accession>A0AAE3L693</accession>
<dbReference type="AlphaFoldDB" id="A0AAE3L693"/>
<gene>
    <name evidence="2" type="ORF">HT99x_001010</name>
</gene>
<keyword evidence="1" id="KW-0812">Transmembrane</keyword>
<evidence type="ECO:0000313" key="2">
    <source>
        <dbReference type="EMBL" id="MCS5709998.1"/>
    </source>
</evidence>
<dbReference type="Pfam" id="PF14539">
    <property type="entry name" value="DUF4442"/>
    <property type="match status" value="1"/>
</dbReference>
<dbReference type="SUPFAM" id="SSF54637">
    <property type="entry name" value="Thioesterase/thiol ester dehydrase-isomerase"/>
    <property type="match status" value="1"/>
</dbReference>
<comment type="caution">
    <text evidence="2">The sequence shown here is derived from an EMBL/GenBank/DDBJ whole genome shotgun (WGS) entry which is preliminary data.</text>
</comment>
<reference evidence="2" key="1">
    <citation type="journal article" date="2016" name="Genome Announc.">
        <title>Draft Genome Sequences of Two Novel Amoeba-Resistant Intranuclear Bacteria, 'Candidatus Berkiella cookevillensis' and 'Candidatus Berkiella aquae'.</title>
        <authorList>
            <person name="Mehari Y.T."/>
            <person name="Arivett B.A."/>
            <person name="Farone A.L."/>
            <person name="Gunderson J.H."/>
            <person name="Farone M.B."/>
        </authorList>
    </citation>
    <scope>NUCLEOTIDE SEQUENCE</scope>
    <source>
        <strain evidence="2">HT99</strain>
    </source>
</reference>
<reference evidence="2" key="2">
    <citation type="submission" date="2021-06" db="EMBL/GenBank/DDBJ databases">
        <title>Genomic Description and Analysis of Intracellular Bacteria, Candidatus Berkiella cookevillensis and Candidatus Berkiella aquae.</title>
        <authorList>
            <person name="Kidane D.T."/>
            <person name="Mehari Y.T."/>
            <person name="Rice F.C."/>
            <person name="Arivett B.A."/>
            <person name="Farone A.L."/>
            <person name="Berk S.G."/>
            <person name="Farone M.B."/>
        </authorList>
    </citation>
    <scope>NUCLEOTIDE SEQUENCE</scope>
    <source>
        <strain evidence="2">HT99</strain>
    </source>
</reference>
<feature type="transmembrane region" description="Helical" evidence="1">
    <location>
        <begin position="54"/>
        <end position="76"/>
    </location>
</feature>
<dbReference type="RefSeq" id="WP_259565077.1">
    <property type="nucleotide sequence ID" value="NZ_LKAJ02000001.1"/>
</dbReference>
<dbReference type="Gene3D" id="3.10.129.10">
    <property type="entry name" value="Hotdog Thioesterase"/>
    <property type="match status" value="1"/>
</dbReference>
<keyword evidence="3" id="KW-1185">Reference proteome</keyword>
<evidence type="ECO:0000313" key="3">
    <source>
        <dbReference type="Proteomes" id="UP000051497"/>
    </source>
</evidence>
<evidence type="ECO:0000256" key="1">
    <source>
        <dbReference type="SAM" id="Phobius"/>
    </source>
</evidence>
<keyword evidence="1" id="KW-0472">Membrane</keyword>